<evidence type="ECO:0000313" key="2">
    <source>
        <dbReference type="EMBL" id="POU67638.1"/>
    </source>
</evidence>
<dbReference type="Pfam" id="PF13619">
    <property type="entry name" value="KTSC"/>
    <property type="match status" value="1"/>
</dbReference>
<protein>
    <submittedName>
        <fullName evidence="2">KTSC domain-containing protein</fullName>
    </submittedName>
</protein>
<dbReference type="EMBL" id="PQLX01000001">
    <property type="protein sequence ID" value="POU67638.1"/>
    <property type="molecule type" value="Genomic_DNA"/>
</dbReference>
<dbReference type="RefSeq" id="WP_103779336.1">
    <property type="nucleotide sequence ID" value="NZ_PQLX01000001.1"/>
</dbReference>
<sequence length="70" mass="8001">MNHHPVKSSRIASIGYDERSATLEICFHQTGTLQYRGVPARIFRDFLTVVSKGRFYDGVIKGKFAEIKKK</sequence>
<dbReference type="AlphaFoldDB" id="A0A2S4S195"/>
<comment type="caution">
    <text evidence="2">The sequence shown here is derived from an EMBL/GenBank/DDBJ whole genome shotgun (WGS) entry which is preliminary data.</text>
</comment>
<dbReference type="STRING" id="35703.AL524_14590"/>
<evidence type="ECO:0000313" key="3">
    <source>
        <dbReference type="Proteomes" id="UP000237003"/>
    </source>
</evidence>
<feature type="domain" description="KTSC" evidence="1">
    <location>
        <begin position="7"/>
        <end position="64"/>
    </location>
</feature>
<evidence type="ECO:0000259" key="1">
    <source>
        <dbReference type="Pfam" id="PF13619"/>
    </source>
</evidence>
<gene>
    <name evidence="2" type="ORF">C3430_00595</name>
</gene>
<name>A0A2S4S195_CITAM</name>
<dbReference type="InterPro" id="IPR025309">
    <property type="entry name" value="KTSC_dom"/>
</dbReference>
<organism evidence="2 3">
    <name type="scientific">Citrobacter amalonaticus</name>
    <dbReference type="NCBI Taxonomy" id="35703"/>
    <lineage>
        <taxon>Bacteria</taxon>
        <taxon>Pseudomonadati</taxon>
        <taxon>Pseudomonadota</taxon>
        <taxon>Gammaproteobacteria</taxon>
        <taxon>Enterobacterales</taxon>
        <taxon>Enterobacteriaceae</taxon>
        <taxon>Citrobacter</taxon>
    </lineage>
</organism>
<reference evidence="2 3" key="1">
    <citation type="submission" date="2018-01" db="EMBL/GenBank/DDBJ databases">
        <title>Complete genome sequences of 14 Citrobacter spp. isolated from plant in Canada.</title>
        <authorList>
            <person name="Bhandare S.G."/>
            <person name="Colavecchio A."/>
            <person name="Jeukens J."/>
            <person name="Emond-Rheault J.-G."/>
            <person name="Freschi L."/>
            <person name="Hamel J."/>
            <person name="Kukavica-Ibrulj I."/>
            <person name="Levesque R."/>
            <person name="Goodridge L."/>
        </authorList>
    </citation>
    <scope>NUCLEOTIDE SEQUENCE [LARGE SCALE GENOMIC DNA]</scope>
    <source>
        <strain evidence="2 3">S1285</strain>
    </source>
</reference>
<dbReference type="Proteomes" id="UP000237003">
    <property type="component" value="Unassembled WGS sequence"/>
</dbReference>
<dbReference type="OrthoDB" id="8612029at2"/>
<proteinExistence type="predicted"/>
<accession>A0A2S4S195</accession>